<evidence type="ECO:0000256" key="6">
    <source>
        <dbReference type="RuleBase" id="RU362125"/>
    </source>
</evidence>
<dbReference type="InterPro" id="IPR052161">
    <property type="entry name" value="Mycobact_Acyl-CoA_DH"/>
</dbReference>
<accession>A0ABT4S8C0</accession>
<dbReference type="SUPFAM" id="SSF47203">
    <property type="entry name" value="Acyl-CoA dehydrogenase C-terminal domain-like"/>
    <property type="match status" value="1"/>
</dbReference>
<evidence type="ECO:0000259" key="8">
    <source>
        <dbReference type="Pfam" id="PF02770"/>
    </source>
</evidence>
<keyword evidence="5 6" id="KW-0560">Oxidoreductase</keyword>
<feature type="domain" description="Acyl-CoA dehydrogenase/oxidase C-terminal" evidence="7">
    <location>
        <begin position="229"/>
        <end position="377"/>
    </location>
</feature>
<dbReference type="Gene3D" id="1.10.540.10">
    <property type="entry name" value="Acyl-CoA dehydrogenase/oxidase, N-terminal domain"/>
    <property type="match status" value="1"/>
</dbReference>
<evidence type="ECO:0000313" key="10">
    <source>
        <dbReference type="EMBL" id="MDA0633451.1"/>
    </source>
</evidence>
<feature type="domain" description="Acyl-CoA dehydrogenase/oxidase N-terminal" evidence="9">
    <location>
        <begin position="5"/>
        <end position="119"/>
    </location>
</feature>
<evidence type="ECO:0000313" key="11">
    <source>
        <dbReference type="Proteomes" id="UP001144036"/>
    </source>
</evidence>
<sequence length="398" mass="42351">MTSIDEFRARARAWLEQHAKPFDEAAGFDLEGGSVPLEESKRFQKALWEAGFAGITWPKEYGGQGLGAAELIAFNEEAADFELPTGPFTIGLGMPGPTILELGTEEQKRRYLPPLLRGDEIWCQLFSEPGAGSDVASLQTTATRTETGWLINGQKVWTSGAQFSDFGAIIARTDPTVAKHRGITMFIVDMRHPGVTVRPLVVATGHAPFNEVFFDDVEVPADAVIGEVGEGWGAAVVMLRNERVTIGAGGRARSNPLGFDSLAELARARGLDTDPAVRRRLAVLYARESALGAYGRVLHEETTAGLQIGARGSAAKLAGAELALWAADLAQDILGADLALGAADLERVVMAIVAAPGGAVAGGTNEIQRNIVGERVLGLAKDPGVDRNTPFDQLKLSR</sequence>
<dbReference type="InterPro" id="IPR009075">
    <property type="entry name" value="AcylCo_DH/oxidase_C"/>
</dbReference>
<dbReference type="InterPro" id="IPR036250">
    <property type="entry name" value="AcylCo_DH-like_C"/>
</dbReference>
<name>A0ABT4S8C0_9ACTN</name>
<gene>
    <name evidence="10" type="ORF">OUY22_08470</name>
</gene>
<dbReference type="InterPro" id="IPR006091">
    <property type="entry name" value="Acyl-CoA_Oxase/DH_mid-dom"/>
</dbReference>
<dbReference type="Pfam" id="PF02771">
    <property type="entry name" value="Acyl-CoA_dh_N"/>
    <property type="match status" value="1"/>
</dbReference>
<reference evidence="10" key="1">
    <citation type="submission" date="2022-11" db="EMBL/GenBank/DDBJ databases">
        <title>Nonomuraea corallina sp. nov., a new species of the genus Nonomuraea isolated from sea side sediment in Thai sea.</title>
        <authorList>
            <person name="Ngamcharungchit C."/>
            <person name="Matsumoto A."/>
            <person name="Suriyachadkun C."/>
            <person name="Panbangred W."/>
            <person name="Inahashi Y."/>
            <person name="Intra B."/>
        </authorList>
    </citation>
    <scope>NUCLEOTIDE SEQUENCE</scope>
    <source>
        <strain evidence="10">MCN248</strain>
    </source>
</reference>
<dbReference type="RefSeq" id="WP_270154259.1">
    <property type="nucleotide sequence ID" value="NZ_JAPNNL010000021.1"/>
</dbReference>
<dbReference type="Gene3D" id="1.20.140.10">
    <property type="entry name" value="Butyryl-CoA Dehydrogenase, subunit A, domain 3"/>
    <property type="match status" value="1"/>
</dbReference>
<dbReference type="InterPro" id="IPR013786">
    <property type="entry name" value="AcylCoA_DH/ox_N"/>
</dbReference>
<evidence type="ECO:0000256" key="5">
    <source>
        <dbReference type="ARBA" id="ARBA00023002"/>
    </source>
</evidence>
<feature type="domain" description="Acyl-CoA oxidase/dehydrogenase middle" evidence="8">
    <location>
        <begin position="123"/>
        <end position="217"/>
    </location>
</feature>
<comment type="cofactor">
    <cofactor evidence="1 6">
        <name>FAD</name>
        <dbReference type="ChEBI" id="CHEBI:57692"/>
    </cofactor>
</comment>
<evidence type="ECO:0000256" key="3">
    <source>
        <dbReference type="ARBA" id="ARBA00022630"/>
    </source>
</evidence>
<comment type="caution">
    <text evidence="10">The sequence shown here is derived from an EMBL/GenBank/DDBJ whole genome shotgun (WGS) entry which is preliminary data.</text>
</comment>
<dbReference type="PANTHER" id="PTHR43292:SF4">
    <property type="entry name" value="ACYL-COA DEHYDROGENASE FADE34"/>
    <property type="match status" value="1"/>
</dbReference>
<proteinExistence type="inferred from homology"/>
<dbReference type="Pfam" id="PF00441">
    <property type="entry name" value="Acyl-CoA_dh_1"/>
    <property type="match status" value="1"/>
</dbReference>
<keyword evidence="3 6" id="KW-0285">Flavoprotein</keyword>
<dbReference type="Proteomes" id="UP001144036">
    <property type="component" value="Unassembled WGS sequence"/>
</dbReference>
<dbReference type="SUPFAM" id="SSF56645">
    <property type="entry name" value="Acyl-CoA dehydrogenase NM domain-like"/>
    <property type="match status" value="1"/>
</dbReference>
<comment type="similarity">
    <text evidence="2 6">Belongs to the acyl-CoA dehydrogenase family.</text>
</comment>
<dbReference type="InterPro" id="IPR037069">
    <property type="entry name" value="AcylCoA_DH/ox_N_sf"/>
</dbReference>
<keyword evidence="4 6" id="KW-0274">FAD</keyword>
<dbReference type="InterPro" id="IPR046373">
    <property type="entry name" value="Acyl-CoA_Oxase/DH_mid-dom_sf"/>
</dbReference>
<evidence type="ECO:0000256" key="2">
    <source>
        <dbReference type="ARBA" id="ARBA00009347"/>
    </source>
</evidence>
<dbReference type="Gene3D" id="2.40.110.10">
    <property type="entry name" value="Butyryl-CoA Dehydrogenase, subunit A, domain 2"/>
    <property type="match status" value="1"/>
</dbReference>
<evidence type="ECO:0000256" key="1">
    <source>
        <dbReference type="ARBA" id="ARBA00001974"/>
    </source>
</evidence>
<protein>
    <submittedName>
        <fullName evidence="10">Acyl-CoA dehydrogenase family protein</fullName>
    </submittedName>
</protein>
<dbReference type="PANTHER" id="PTHR43292">
    <property type="entry name" value="ACYL-COA DEHYDROGENASE"/>
    <property type="match status" value="1"/>
</dbReference>
<keyword evidence="11" id="KW-1185">Reference proteome</keyword>
<evidence type="ECO:0000256" key="4">
    <source>
        <dbReference type="ARBA" id="ARBA00022827"/>
    </source>
</evidence>
<evidence type="ECO:0000259" key="7">
    <source>
        <dbReference type="Pfam" id="PF00441"/>
    </source>
</evidence>
<dbReference type="InterPro" id="IPR009100">
    <property type="entry name" value="AcylCoA_DH/oxidase_NM_dom_sf"/>
</dbReference>
<organism evidence="10 11">
    <name type="scientific">Nonomuraea corallina</name>
    <dbReference type="NCBI Taxonomy" id="2989783"/>
    <lineage>
        <taxon>Bacteria</taxon>
        <taxon>Bacillati</taxon>
        <taxon>Actinomycetota</taxon>
        <taxon>Actinomycetes</taxon>
        <taxon>Streptosporangiales</taxon>
        <taxon>Streptosporangiaceae</taxon>
        <taxon>Nonomuraea</taxon>
    </lineage>
</organism>
<dbReference type="Pfam" id="PF02770">
    <property type="entry name" value="Acyl-CoA_dh_M"/>
    <property type="match status" value="1"/>
</dbReference>
<dbReference type="EMBL" id="JAPNNL010000021">
    <property type="protein sequence ID" value="MDA0633451.1"/>
    <property type="molecule type" value="Genomic_DNA"/>
</dbReference>
<evidence type="ECO:0000259" key="9">
    <source>
        <dbReference type="Pfam" id="PF02771"/>
    </source>
</evidence>